<accession>A0A9Q4Q5B5</accession>
<reference evidence="2" key="1">
    <citation type="submission" date="2022-06" db="EMBL/GenBank/DDBJ databases">
        <title>Natrinema sp. a new haloarchaeum isolate from saline soil.</title>
        <authorList>
            <person name="Strakova D."/>
            <person name="Galisteo C."/>
            <person name="Sanchez-Porro C."/>
            <person name="Ventosa A."/>
        </authorList>
    </citation>
    <scope>NUCLEOTIDE SEQUENCE</scope>
    <source>
        <strain evidence="2">S1CR25-10</strain>
    </source>
</reference>
<dbReference type="AlphaFoldDB" id="A0A9Q4Q5B5"/>
<feature type="compositionally biased region" description="Acidic residues" evidence="1">
    <location>
        <begin position="33"/>
        <end position="46"/>
    </location>
</feature>
<evidence type="ECO:0000313" key="3">
    <source>
        <dbReference type="Proteomes" id="UP001154061"/>
    </source>
</evidence>
<organism evidence="2 3">
    <name type="scientific">Natrinema salsiterrestre</name>
    <dbReference type="NCBI Taxonomy" id="2950540"/>
    <lineage>
        <taxon>Archaea</taxon>
        <taxon>Methanobacteriati</taxon>
        <taxon>Methanobacteriota</taxon>
        <taxon>Stenosarchaea group</taxon>
        <taxon>Halobacteria</taxon>
        <taxon>Halobacteriales</taxon>
        <taxon>Natrialbaceae</taxon>
        <taxon>Natrinema</taxon>
    </lineage>
</organism>
<sequence length="52" mass="6016">MATDRSASQQPPEDEMLPDEREVIAERASNLNELEEDEYLTTDDLVDSLYRD</sequence>
<dbReference type="RefSeq" id="WP_277525105.1">
    <property type="nucleotide sequence ID" value="NZ_JAMQOT010000015.1"/>
</dbReference>
<protein>
    <submittedName>
        <fullName evidence="2">Uncharacterized protein</fullName>
    </submittedName>
</protein>
<keyword evidence="3" id="KW-1185">Reference proteome</keyword>
<feature type="region of interest" description="Disordered" evidence="1">
    <location>
        <begin position="1"/>
        <end position="20"/>
    </location>
</feature>
<proteinExistence type="predicted"/>
<evidence type="ECO:0000256" key="1">
    <source>
        <dbReference type="SAM" id="MobiDB-lite"/>
    </source>
</evidence>
<feature type="compositionally biased region" description="Polar residues" evidence="1">
    <location>
        <begin position="1"/>
        <end position="11"/>
    </location>
</feature>
<feature type="region of interest" description="Disordered" evidence="1">
    <location>
        <begin position="29"/>
        <end position="52"/>
    </location>
</feature>
<gene>
    <name evidence="2" type="ORF">NDI89_22875</name>
</gene>
<evidence type="ECO:0000313" key="2">
    <source>
        <dbReference type="EMBL" id="MDF9748412.1"/>
    </source>
</evidence>
<dbReference type="Proteomes" id="UP001154061">
    <property type="component" value="Unassembled WGS sequence"/>
</dbReference>
<name>A0A9Q4Q5B5_9EURY</name>
<dbReference type="EMBL" id="JAMQOT010000015">
    <property type="protein sequence ID" value="MDF9748412.1"/>
    <property type="molecule type" value="Genomic_DNA"/>
</dbReference>
<comment type="caution">
    <text evidence="2">The sequence shown here is derived from an EMBL/GenBank/DDBJ whole genome shotgun (WGS) entry which is preliminary data.</text>
</comment>